<evidence type="ECO:0000313" key="3">
    <source>
        <dbReference type="Proteomes" id="UP000050761"/>
    </source>
</evidence>
<organism evidence="3 4">
    <name type="scientific">Heligmosomoides polygyrus</name>
    <name type="common">Parasitic roundworm</name>
    <dbReference type="NCBI Taxonomy" id="6339"/>
    <lineage>
        <taxon>Eukaryota</taxon>
        <taxon>Metazoa</taxon>
        <taxon>Ecdysozoa</taxon>
        <taxon>Nematoda</taxon>
        <taxon>Chromadorea</taxon>
        <taxon>Rhabditida</taxon>
        <taxon>Rhabditina</taxon>
        <taxon>Rhabditomorpha</taxon>
        <taxon>Strongyloidea</taxon>
        <taxon>Heligmosomidae</taxon>
        <taxon>Heligmosomoides</taxon>
    </lineage>
</organism>
<dbReference type="EMBL" id="UZAH01032637">
    <property type="protein sequence ID" value="VDP22984.1"/>
    <property type="molecule type" value="Genomic_DNA"/>
</dbReference>
<evidence type="ECO:0000313" key="2">
    <source>
        <dbReference type="EMBL" id="VDP22984.1"/>
    </source>
</evidence>
<dbReference type="InterPro" id="IPR043128">
    <property type="entry name" value="Rev_trsase/Diguanyl_cyclase"/>
</dbReference>
<dbReference type="Pfam" id="PF00078">
    <property type="entry name" value="RVT_1"/>
    <property type="match status" value="1"/>
</dbReference>
<accession>A0A3P8CTE1</accession>
<dbReference type="AlphaFoldDB" id="A0A183GF72"/>
<evidence type="ECO:0000313" key="4">
    <source>
        <dbReference type="WBParaSite" id="HPBE_0002102901-mRNA-1"/>
    </source>
</evidence>
<proteinExistence type="predicted"/>
<dbReference type="WBParaSite" id="HPBE_0002102901-mRNA-1">
    <property type="protein sequence ID" value="HPBE_0002102901-mRNA-1"/>
    <property type="gene ID" value="HPBE_0002102901"/>
</dbReference>
<accession>A0A183GF72</accession>
<feature type="domain" description="Reverse transcriptase" evidence="1">
    <location>
        <begin position="34"/>
        <end position="292"/>
    </location>
</feature>
<dbReference type="Gene3D" id="3.30.70.270">
    <property type="match status" value="1"/>
</dbReference>
<dbReference type="InterPro" id="IPR043502">
    <property type="entry name" value="DNA/RNA_pol_sf"/>
</dbReference>
<sequence>MKLGKAAGPDGVPVEAWKVLGNCGVNWLTQFFNRVTVEGKMPDDLRNSIIVPIFKQKGDESDYSNYRGIKLISHTMKVYERLVDSRLREMVTIFQERWGFMPERSTTDAIFIARQMMEKYREKRKPCYLAFLDLEKAYDRLARAVIWNALRGRGVLERLISVIKDMYEGSKAAVRTPHGMTKKMDITVGVHQGSDLSPFLFVLTLDCIVNHLEECSLRTILYADDIALVADSREELEEKVQLWQGALADNGLRLNVKKTKFVSSEQCTEPILDCHGEMIEKVEEFRYLGSDLSEEGSVDQAVRGRINAAWLKWRESTGILCSNPLRPTLKGKLYRTVVRPALLYGCECWALGRAQERQLHAAELMLRWACGWTRQDRVRNEDVRTVMKTVPIQLKMREQRLRWYGHILRRQEDHPTKLALAPGKRPRGAPRKRWRDVIKRDLAEIGAAPDDALDRMRWRQITKAADPATALD</sequence>
<dbReference type="PANTHER" id="PTHR47027">
    <property type="entry name" value="REVERSE TRANSCRIPTASE DOMAIN-CONTAINING PROTEIN"/>
    <property type="match status" value="1"/>
</dbReference>
<reference evidence="4" key="2">
    <citation type="submission" date="2019-09" db="UniProtKB">
        <authorList>
            <consortium name="WormBaseParasite"/>
        </authorList>
    </citation>
    <scope>IDENTIFICATION</scope>
</reference>
<gene>
    <name evidence="2" type="ORF">HPBE_LOCUS21028</name>
</gene>
<dbReference type="PANTHER" id="PTHR47027:SF28">
    <property type="entry name" value="ENDONUCLEASE-REVERSE TRANSCRIPTASE"/>
    <property type="match status" value="1"/>
</dbReference>
<dbReference type="SUPFAM" id="SSF56672">
    <property type="entry name" value="DNA/RNA polymerases"/>
    <property type="match status" value="1"/>
</dbReference>
<dbReference type="OrthoDB" id="425681at2759"/>
<dbReference type="InterPro" id="IPR000477">
    <property type="entry name" value="RT_dom"/>
</dbReference>
<protein>
    <submittedName>
        <fullName evidence="4">Reverse transcriptase domain-containing protein</fullName>
    </submittedName>
</protein>
<name>A0A183GF72_HELPZ</name>
<reference evidence="2 3" key="1">
    <citation type="submission" date="2018-11" db="EMBL/GenBank/DDBJ databases">
        <authorList>
            <consortium name="Pathogen Informatics"/>
        </authorList>
    </citation>
    <scope>NUCLEOTIDE SEQUENCE [LARGE SCALE GENOMIC DNA]</scope>
</reference>
<dbReference type="Proteomes" id="UP000050761">
    <property type="component" value="Unassembled WGS sequence"/>
</dbReference>
<evidence type="ECO:0000259" key="1">
    <source>
        <dbReference type="PROSITE" id="PS50878"/>
    </source>
</evidence>
<keyword evidence="3" id="KW-1185">Reference proteome</keyword>
<dbReference type="PROSITE" id="PS50878">
    <property type="entry name" value="RT_POL"/>
    <property type="match status" value="1"/>
</dbReference>
<dbReference type="CDD" id="cd01650">
    <property type="entry name" value="RT_nLTR_like"/>
    <property type="match status" value="1"/>
</dbReference>